<accession>A0A099P5J3</accession>
<dbReference type="AlphaFoldDB" id="A0A099P5J3"/>
<feature type="transmembrane region" description="Helical" evidence="6">
    <location>
        <begin position="248"/>
        <end position="274"/>
    </location>
</feature>
<sequence>MDGTSTMNHMAGMNTMNGMDMSSITGTFTMSPTRTMHMSMGGMGAMSESAMSMMTDIATATMSEMAGMSGMETKSGSMPMSSSTGMAAMGHGGMKMKCSMSMLWNWNTKDVCFISKQWKTSTRALFGGTCVGVFALLLAINWWRRILVQYRVYSAELRKTEVENWLQAGHPVGDTHTTFTNVDFTKRYNMVAEALIPLLEACKHKWFWALNKNLAVQVDDMVYVYPSILEHILYCIGDTMEWSVHHTIMLLFMYFNGYVFISCMIGAFIGFMLFQYKEIDPTRRGDNVSKKCCL</sequence>
<reference evidence="8" key="1">
    <citation type="journal article" date="2014" name="Microb. Cell Fact.">
        <title>Exploiting Issatchenkia orientalis SD108 for succinic acid production.</title>
        <authorList>
            <person name="Xiao H."/>
            <person name="Shao Z."/>
            <person name="Jiang Y."/>
            <person name="Dole S."/>
            <person name="Zhao H."/>
        </authorList>
    </citation>
    <scope>NUCLEOTIDE SEQUENCE [LARGE SCALE GENOMIC DNA]</scope>
    <source>
        <strain evidence="8">SD108</strain>
    </source>
</reference>
<comment type="similarity">
    <text evidence="2 6">Belongs to the copper transporter (Ctr) (TC 1.A.56) family. SLC31A subfamily.</text>
</comment>
<keyword evidence="4 6" id="KW-1133">Transmembrane helix</keyword>
<keyword evidence="6" id="KW-0187">Copper transport</keyword>
<evidence type="ECO:0000256" key="5">
    <source>
        <dbReference type="ARBA" id="ARBA00023136"/>
    </source>
</evidence>
<dbReference type="InterPro" id="IPR007274">
    <property type="entry name" value="Cop_transporter"/>
</dbReference>
<evidence type="ECO:0000256" key="2">
    <source>
        <dbReference type="ARBA" id="ARBA00006921"/>
    </source>
</evidence>
<dbReference type="GO" id="GO:0005375">
    <property type="term" value="F:copper ion transmembrane transporter activity"/>
    <property type="evidence" value="ECO:0007669"/>
    <property type="project" value="UniProtKB-UniRule"/>
</dbReference>
<keyword evidence="6" id="KW-0813">Transport</keyword>
<organism evidence="7 8">
    <name type="scientific">Pichia kudriavzevii</name>
    <name type="common">Yeast</name>
    <name type="synonym">Issatchenkia orientalis</name>
    <dbReference type="NCBI Taxonomy" id="4909"/>
    <lineage>
        <taxon>Eukaryota</taxon>
        <taxon>Fungi</taxon>
        <taxon>Dikarya</taxon>
        <taxon>Ascomycota</taxon>
        <taxon>Saccharomycotina</taxon>
        <taxon>Pichiomycetes</taxon>
        <taxon>Pichiales</taxon>
        <taxon>Pichiaceae</taxon>
        <taxon>Pichia</taxon>
    </lineage>
</organism>
<evidence type="ECO:0000256" key="6">
    <source>
        <dbReference type="RuleBase" id="RU367022"/>
    </source>
</evidence>
<gene>
    <name evidence="7" type="ORF">JL09_g1289</name>
</gene>
<proteinExistence type="inferred from homology"/>
<evidence type="ECO:0000313" key="7">
    <source>
        <dbReference type="EMBL" id="KGK39539.1"/>
    </source>
</evidence>
<dbReference type="PANTHER" id="PTHR12483:SF73">
    <property type="entry name" value="COPPER TRANSPORT PROTEIN CTR3"/>
    <property type="match status" value="1"/>
</dbReference>
<keyword evidence="5 6" id="KW-0472">Membrane</keyword>
<dbReference type="Pfam" id="PF04145">
    <property type="entry name" value="Ctr"/>
    <property type="match status" value="1"/>
</dbReference>
<dbReference type="GO" id="GO:0016020">
    <property type="term" value="C:membrane"/>
    <property type="evidence" value="ECO:0007669"/>
    <property type="project" value="UniProtKB-SubCell"/>
</dbReference>
<comment type="caution">
    <text evidence="7">The sequence shown here is derived from an EMBL/GenBank/DDBJ whole genome shotgun (WGS) entry which is preliminary data.</text>
</comment>
<evidence type="ECO:0000256" key="3">
    <source>
        <dbReference type="ARBA" id="ARBA00022692"/>
    </source>
</evidence>
<name>A0A099P5J3_PICKU</name>
<evidence type="ECO:0000313" key="8">
    <source>
        <dbReference type="Proteomes" id="UP000029867"/>
    </source>
</evidence>
<dbReference type="PANTHER" id="PTHR12483">
    <property type="entry name" value="SOLUTE CARRIER FAMILY 31 COPPER TRANSPORTERS"/>
    <property type="match status" value="1"/>
</dbReference>
<dbReference type="eggNOG" id="KOG3386">
    <property type="taxonomic scope" value="Eukaryota"/>
</dbReference>
<comment type="subcellular location">
    <subcellularLocation>
        <location evidence="1 6">Membrane</location>
        <topology evidence="1 6">Multi-pass membrane protein</topology>
    </subcellularLocation>
</comment>
<protein>
    <recommendedName>
        <fullName evidence="6">Copper transport protein</fullName>
    </recommendedName>
</protein>
<keyword evidence="6" id="KW-0406">Ion transport</keyword>
<keyword evidence="6" id="KW-0186">Copper</keyword>
<dbReference type="EMBL" id="JQFK01000008">
    <property type="protein sequence ID" value="KGK39539.1"/>
    <property type="molecule type" value="Genomic_DNA"/>
</dbReference>
<dbReference type="HOGENOM" id="CLU_079690_0_0_1"/>
<keyword evidence="3 6" id="KW-0812">Transmembrane</keyword>
<evidence type="ECO:0000256" key="1">
    <source>
        <dbReference type="ARBA" id="ARBA00004141"/>
    </source>
</evidence>
<evidence type="ECO:0000256" key="4">
    <source>
        <dbReference type="ARBA" id="ARBA00022989"/>
    </source>
</evidence>
<dbReference type="Proteomes" id="UP000029867">
    <property type="component" value="Unassembled WGS sequence"/>
</dbReference>
<dbReference type="VEuPathDB" id="FungiDB:C5L36_0E03050"/>